<dbReference type="RefSeq" id="WP_147654750.1">
    <property type="nucleotide sequence ID" value="NZ_BMFM01000001.1"/>
</dbReference>
<name>A0A5B9DKF2_9HYPH</name>
<protein>
    <submittedName>
        <fullName evidence="1">Uncharacterized protein</fullName>
    </submittedName>
</protein>
<dbReference type="KEGG" id="yti:FNA67_01035"/>
<proteinExistence type="predicted"/>
<dbReference type="Proteomes" id="UP000321062">
    <property type="component" value="Chromosome"/>
</dbReference>
<reference evidence="1 2" key="1">
    <citation type="journal article" date="2015" name="Int. J. Syst. Evol. Microbiol.">
        <title>Youhaiella tibetensis gen. nov., sp. nov., isolated from subsurface sediment.</title>
        <authorList>
            <person name="Wang Y.X."/>
            <person name="Huang F.Q."/>
            <person name="Nogi Y."/>
            <person name="Pang S.J."/>
            <person name="Wang P.K."/>
            <person name="Lv J."/>
        </authorList>
    </citation>
    <scope>NUCLEOTIDE SEQUENCE [LARGE SCALE GENOMIC DNA]</scope>
    <source>
        <strain evidence="2">fig4</strain>
    </source>
</reference>
<organism evidence="1 2">
    <name type="scientific">Paradevosia tibetensis</name>
    <dbReference type="NCBI Taxonomy" id="1447062"/>
    <lineage>
        <taxon>Bacteria</taxon>
        <taxon>Pseudomonadati</taxon>
        <taxon>Pseudomonadota</taxon>
        <taxon>Alphaproteobacteria</taxon>
        <taxon>Hyphomicrobiales</taxon>
        <taxon>Devosiaceae</taxon>
        <taxon>Paradevosia</taxon>
    </lineage>
</organism>
<evidence type="ECO:0000313" key="1">
    <source>
        <dbReference type="EMBL" id="QEE18848.1"/>
    </source>
</evidence>
<dbReference type="EMBL" id="CP041690">
    <property type="protein sequence ID" value="QEE18848.1"/>
    <property type="molecule type" value="Genomic_DNA"/>
</dbReference>
<keyword evidence="2" id="KW-1185">Reference proteome</keyword>
<evidence type="ECO:0000313" key="2">
    <source>
        <dbReference type="Proteomes" id="UP000321062"/>
    </source>
</evidence>
<dbReference type="AlphaFoldDB" id="A0A5B9DKF2"/>
<gene>
    <name evidence="1" type="ORF">FNA67_01035</name>
</gene>
<sequence>MPIFGYEPTVNGLRVTIDGRPFGAGVRTPSEIDYQVGRLKNELDQLTAKMKRESPQQHKATFLDGMSDANRT</sequence>
<accession>A0A5B9DKF2</accession>